<organism evidence="4 5">
    <name type="scientific">Pedobacter psychrophilus</name>
    <dbReference type="NCBI Taxonomy" id="1826909"/>
    <lineage>
        <taxon>Bacteria</taxon>
        <taxon>Pseudomonadati</taxon>
        <taxon>Bacteroidota</taxon>
        <taxon>Sphingobacteriia</taxon>
        <taxon>Sphingobacteriales</taxon>
        <taxon>Sphingobacteriaceae</taxon>
        <taxon>Pedobacter</taxon>
    </lineage>
</organism>
<dbReference type="InterPro" id="IPR012480">
    <property type="entry name" value="Hepar_II_III_C"/>
</dbReference>
<evidence type="ECO:0000259" key="3">
    <source>
        <dbReference type="Pfam" id="PF16332"/>
    </source>
</evidence>
<comment type="subcellular location">
    <subcellularLocation>
        <location evidence="1">Cell envelope</location>
    </subcellularLocation>
</comment>
<sequence length="620" mass="70024">MLRNIVQSLIVLLFFIQSIKAQINVPENPLANLQKYHPRLLLKSFDEFDDLNKKALTDEFIMDCRKNILLNADSILSAPVCKYEIPDGLRLLTMSRLVLNRTYVLSMAYRLTKNKKYAERLWKDLLSASQFPDWNPYHFLDDAEMTHAFAIGYDWLFDVWNTDQKKVIKQAILDKGLSRGLLYYDKLVPDKGMIVNFPLSNSNWNSVCNAGMSMGALAIADEEPLVASKIIKNALKSIPLALEAFAPDGGFAEGPGYWSYSMKYNVALMASLESALGTDFGLSEMPGLSVTGNFVLAMSGATGYPYTYADAWLEKVDNPVLFWLSKKYNNPLYFSYLKSVSTKSVLDMIWYNPHSQQNSIPLDNSFSKINVASLRSAWNDKNAWFVGIKGGYNQDNHSHLDLGSFILERNDIRWFTDFGAESYNVPSYFDKNKTRWTYYRVRAEGHNTLVINPDQNPDQNLFGRAPITFFKSENNKSFAILDLKDAYTGKVLSAQRGFALINKNHVVIQDEIRTEKPSELFWFAHTPAIISLSKNGKSATLKKDGKFLKVELISPANAKFEIMEPKLLPSSIQSEGNDKNAGFKKLSIHLTNVIEATITVAISDKGGSKNKVVVKPLSKW</sequence>
<reference evidence="4 5" key="1">
    <citation type="submission" date="2016-04" db="EMBL/GenBank/DDBJ databases">
        <authorList>
            <person name="Evans L.H."/>
            <person name="Alamgir A."/>
            <person name="Owens N."/>
            <person name="Weber N.D."/>
            <person name="Virtaneva K."/>
            <person name="Barbian K."/>
            <person name="Babar A."/>
            <person name="Rosenke K."/>
        </authorList>
    </citation>
    <scope>NUCLEOTIDE SEQUENCE [LARGE SCALE GENOMIC DNA]</scope>
    <source>
        <strain evidence="4 5">CCM 8644</strain>
    </source>
</reference>
<gene>
    <name evidence="4" type="ORF">A5893_02430</name>
</gene>
<dbReference type="SUPFAM" id="SSF48230">
    <property type="entry name" value="Chondroitin AC/alginate lyase"/>
    <property type="match status" value="1"/>
</dbReference>
<dbReference type="AlphaFoldDB" id="A0A179DLQ1"/>
<feature type="domain" description="Heparinase II N-terminal" evidence="3">
    <location>
        <begin position="13"/>
        <end position="343"/>
    </location>
</feature>
<proteinExistence type="predicted"/>
<dbReference type="InterPro" id="IPR032518">
    <property type="entry name" value="HepII_N"/>
</dbReference>
<dbReference type="GO" id="GO:0030313">
    <property type="term" value="C:cell envelope"/>
    <property type="evidence" value="ECO:0007669"/>
    <property type="project" value="UniProtKB-SubCell"/>
</dbReference>
<keyword evidence="5" id="KW-1185">Reference proteome</keyword>
<accession>A0A179DLQ1</accession>
<dbReference type="PANTHER" id="PTHR38045:SF1">
    <property type="entry name" value="HEPARINASE II_III-LIKE PROTEIN"/>
    <property type="match status" value="1"/>
</dbReference>
<reference evidence="4 5" key="2">
    <citation type="submission" date="2016-06" db="EMBL/GenBank/DDBJ databases">
        <title>Pedobacter psychrophilus sp. nov., isolated from Antarctic fragmentary rock.</title>
        <authorList>
            <person name="Svec P."/>
        </authorList>
    </citation>
    <scope>NUCLEOTIDE SEQUENCE [LARGE SCALE GENOMIC DNA]</scope>
    <source>
        <strain evidence="4 5">CCM 8644</strain>
    </source>
</reference>
<dbReference type="Gene3D" id="2.70.98.70">
    <property type="match status" value="1"/>
</dbReference>
<evidence type="ECO:0000313" key="4">
    <source>
        <dbReference type="EMBL" id="OAQ41997.1"/>
    </source>
</evidence>
<dbReference type="Pfam" id="PF16332">
    <property type="entry name" value="DUF4962"/>
    <property type="match status" value="1"/>
</dbReference>
<name>A0A179DLQ1_9SPHI</name>
<evidence type="ECO:0000256" key="1">
    <source>
        <dbReference type="ARBA" id="ARBA00004196"/>
    </source>
</evidence>
<dbReference type="OrthoDB" id="175534at2"/>
<dbReference type="InterPro" id="IPR008929">
    <property type="entry name" value="Chondroitin_lyas"/>
</dbReference>
<evidence type="ECO:0000313" key="5">
    <source>
        <dbReference type="Proteomes" id="UP000078459"/>
    </source>
</evidence>
<protein>
    <submittedName>
        <fullName evidence="4">Uncharacterized protein</fullName>
    </submittedName>
</protein>
<dbReference type="Proteomes" id="UP000078459">
    <property type="component" value="Unassembled WGS sequence"/>
</dbReference>
<dbReference type="GO" id="GO:0016829">
    <property type="term" value="F:lyase activity"/>
    <property type="evidence" value="ECO:0007669"/>
    <property type="project" value="InterPro"/>
</dbReference>
<feature type="domain" description="Heparinase II/III-like C-terminal" evidence="2">
    <location>
        <begin position="383"/>
        <end position="548"/>
    </location>
</feature>
<comment type="caution">
    <text evidence="4">The sequence shown here is derived from an EMBL/GenBank/DDBJ whole genome shotgun (WGS) entry which is preliminary data.</text>
</comment>
<dbReference type="Gene3D" id="1.50.10.100">
    <property type="entry name" value="Chondroitin AC/alginate lyase"/>
    <property type="match status" value="1"/>
</dbReference>
<evidence type="ECO:0000259" key="2">
    <source>
        <dbReference type="Pfam" id="PF07940"/>
    </source>
</evidence>
<dbReference type="Pfam" id="PF07940">
    <property type="entry name" value="Hepar_II_III_C"/>
    <property type="match status" value="1"/>
</dbReference>
<dbReference type="EMBL" id="LWHJ01000011">
    <property type="protein sequence ID" value="OAQ41997.1"/>
    <property type="molecule type" value="Genomic_DNA"/>
</dbReference>
<dbReference type="RefSeq" id="WP_068821028.1">
    <property type="nucleotide sequence ID" value="NZ_LWHJ01000011.1"/>
</dbReference>
<dbReference type="PANTHER" id="PTHR38045">
    <property type="entry name" value="CHROMOSOME 1, WHOLE GENOME SHOTGUN SEQUENCE"/>
    <property type="match status" value="1"/>
</dbReference>